<sequence>MAEEDSGRLVLAAQAQRKPLYWVEQPREGTGGRLRSISSILRYVLRCTPAGQTIFEATGCEVYTTLSLARSGVAGDARRTSYRNGAAAASIKAMDACFRDVRAPGWKAPHWSQKLSFDFLESCQRDAARESPQGGSRQQVQAAACTEEPILARSKRQRYAALQPKQEPAPAHTPRQRSTLTIEVPSPPAEPRQEGVDHASCGLVPSPQLLCRSSSWQAITSSPMPQDWRDLSESQREQVLQALADLRAEKKAWEIERQARQDHMSRQVNHLHSVTNERDLLKVLSAAYQQWLDAANGEKHEAHARLSRLQAAHEALQQRCHEQHVLLEEFRQINAQLSALSRKRLPGGSA</sequence>
<reference evidence="3 4" key="1">
    <citation type="journal article" date="2024" name="Nat. Commun.">
        <title>Phylogenomics reveals the evolutionary origins of lichenization in chlorophyte algae.</title>
        <authorList>
            <person name="Puginier C."/>
            <person name="Libourel C."/>
            <person name="Otte J."/>
            <person name="Skaloud P."/>
            <person name="Haon M."/>
            <person name="Grisel S."/>
            <person name="Petersen M."/>
            <person name="Berrin J.G."/>
            <person name="Delaux P.M."/>
            <person name="Dal Grande F."/>
            <person name="Keller J."/>
        </authorList>
    </citation>
    <scope>NUCLEOTIDE SEQUENCE [LARGE SCALE GENOMIC DNA]</scope>
    <source>
        <strain evidence="3 4">SAG 2036</strain>
    </source>
</reference>
<feature type="region of interest" description="Disordered" evidence="2">
    <location>
        <begin position="157"/>
        <end position="197"/>
    </location>
</feature>
<proteinExistence type="predicted"/>
<feature type="coiled-coil region" evidence="1">
    <location>
        <begin position="292"/>
        <end position="319"/>
    </location>
</feature>
<feature type="coiled-coil region" evidence="1">
    <location>
        <begin position="229"/>
        <end position="256"/>
    </location>
</feature>
<dbReference type="EMBL" id="JALJOQ010000035">
    <property type="protein sequence ID" value="KAK9806677.1"/>
    <property type="molecule type" value="Genomic_DNA"/>
</dbReference>
<dbReference type="AlphaFoldDB" id="A0AAW1PDL2"/>
<accession>A0AAW1PDL2</accession>
<evidence type="ECO:0000256" key="2">
    <source>
        <dbReference type="SAM" id="MobiDB-lite"/>
    </source>
</evidence>
<protein>
    <submittedName>
        <fullName evidence="3">Uncharacterized protein</fullName>
    </submittedName>
</protein>
<evidence type="ECO:0000313" key="3">
    <source>
        <dbReference type="EMBL" id="KAK9806677.1"/>
    </source>
</evidence>
<evidence type="ECO:0000313" key="4">
    <source>
        <dbReference type="Proteomes" id="UP001465755"/>
    </source>
</evidence>
<gene>
    <name evidence="3" type="ORF">WJX73_007171</name>
</gene>
<keyword evidence="4" id="KW-1185">Reference proteome</keyword>
<keyword evidence="1" id="KW-0175">Coiled coil</keyword>
<organism evidence="3 4">
    <name type="scientific">Symbiochloris irregularis</name>
    <dbReference type="NCBI Taxonomy" id="706552"/>
    <lineage>
        <taxon>Eukaryota</taxon>
        <taxon>Viridiplantae</taxon>
        <taxon>Chlorophyta</taxon>
        <taxon>core chlorophytes</taxon>
        <taxon>Trebouxiophyceae</taxon>
        <taxon>Trebouxiales</taxon>
        <taxon>Trebouxiaceae</taxon>
        <taxon>Symbiochloris</taxon>
    </lineage>
</organism>
<name>A0AAW1PDL2_9CHLO</name>
<comment type="caution">
    <text evidence="3">The sequence shown here is derived from an EMBL/GenBank/DDBJ whole genome shotgun (WGS) entry which is preliminary data.</text>
</comment>
<evidence type="ECO:0000256" key="1">
    <source>
        <dbReference type="SAM" id="Coils"/>
    </source>
</evidence>
<dbReference type="Proteomes" id="UP001465755">
    <property type="component" value="Unassembled WGS sequence"/>
</dbReference>